<evidence type="ECO:0000313" key="14">
    <source>
        <dbReference type="EMBL" id="AOW06759.1"/>
    </source>
</evidence>
<accession>A0A1D8NM98</accession>
<keyword evidence="8" id="KW-0663">Pyridoxal phosphate</keyword>
<dbReference type="VEuPathDB" id="FungiDB:YALI1_F09598g"/>
<dbReference type="Proteomes" id="UP000256601">
    <property type="component" value="Unassembled WGS sequence"/>
</dbReference>
<dbReference type="PROSITE" id="PS00595">
    <property type="entry name" value="AA_TRANSFER_CLASS_5"/>
    <property type="match status" value="1"/>
</dbReference>
<dbReference type="NCBIfam" id="NF003764">
    <property type="entry name" value="PRK05355.1"/>
    <property type="match status" value="1"/>
</dbReference>
<dbReference type="eggNOG" id="KOG2790">
    <property type="taxonomic scope" value="Eukaryota"/>
</dbReference>
<reference evidence="15 17" key="2">
    <citation type="submission" date="2018-07" db="EMBL/GenBank/DDBJ databases">
        <title>Draft Genome Assemblies for Five Robust Yarrowia lipolytica Strains Exhibiting High Lipid Production and Pentose Sugar Utilization and Sugar Alcohol Secretion from Undetoxified Lignocellulosic Biomass Hydrolysates.</title>
        <authorList>
            <consortium name="DOE Joint Genome Institute"/>
            <person name="Walker C."/>
            <person name="Ryu S."/>
            <person name="Na H."/>
            <person name="Zane M."/>
            <person name="LaButti K."/>
            <person name="Lipzen A."/>
            <person name="Haridas S."/>
            <person name="Barry K."/>
            <person name="Grigoriev I.V."/>
            <person name="Quarterman J."/>
            <person name="Slininger P."/>
            <person name="Dien B."/>
            <person name="Trinh C.T."/>
        </authorList>
    </citation>
    <scope>NUCLEOTIDE SEQUENCE [LARGE SCALE GENOMIC DNA]</scope>
    <source>
        <strain evidence="15 17">YB392</strain>
    </source>
</reference>
<feature type="domain" description="Aminotransferase class V" evidence="13">
    <location>
        <begin position="9"/>
        <end position="371"/>
    </location>
</feature>
<dbReference type="FunFam" id="3.90.1150.10:FF:000006">
    <property type="entry name" value="Phosphoserine aminotransferase"/>
    <property type="match status" value="1"/>
</dbReference>
<dbReference type="GO" id="GO:0030170">
    <property type="term" value="F:pyridoxal phosphate binding"/>
    <property type="evidence" value="ECO:0007669"/>
    <property type="project" value="TreeGrafter"/>
</dbReference>
<name>A0A1D8NM98_YARLL</name>
<evidence type="ECO:0000256" key="1">
    <source>
        <dbReference type="ARBA" id="ARBA00001933"/>
    </source>
</evidence>
<evidence type="ECO:0000313" key="15">
    <source>
        <dbReference type="EMBL" id="RDW24484.1"/>
    </source>
</evidence>
<evidence type="ECO:0000256" key="2">
    <source>
        <dbReference type="ARBA" id="ARBA00005099"/>
    </source>
</evidence>
<dbReference type="PIRSF" id="PIRSF000525">
    <property type="entry name" value="SerC"/>
    <property type="match status" value="1"/>
</dbReference>
<evidence type="ECO:0000256" key="5">
    <source>
        <dbReference type="ARBA" id="ARBA00022576"/>
    </source>
</evidence>
<dbReference type="SUPFAM" id="SSF53383">
    <property type="entry name" value="PLP-dependent transferases"/>
    <property type="match status" value="1"/>
</dbReference>
<comment type="catalytic activity">
    <reaction evidence="11">
        <text>O-phospho-L-serine + 2-oxoglutarate = 3-phosphooxypyruvate + L-glutamate</text>
        <dbReference type="Rhea" id="RHEA:14329"/>
        <dbReference type="ChEBI" id="CHEBI:16810"/>
        <dbReference type="ChEBI" id="CHEBI:18110"/>
        <dbReference type="ChEBI" id="CHEBI:29985"/>
        <dbReference type="ChEBI" id="CHEBI:57524"/>
        <dbReference type="EC" id="2.6.1.52"/>
    </reaction>
</comment>
<evidence type="ECO:0000256" key="12">
    <source>
        <dbReference type="RuleBase" id="RU004504"/>
    </source>
</evidence>
<evidence type="ECO:0000256" key="7">
    <source>
        <dbReference type="ARBA" id="ARBA00022679"/>
    </source>
</evidence>
<dbReference type="GO" id="GO:0004648">
    <property type="term" value="F:O-phospho-L-serine:2-oxoglutarate aminotransferase activity"/>
    <property type="evidence" value="ECO:0007669"/>
    <property type="project" value="UniProtKB-EC"/>
</dbReference>
<dbReference type="InterPro" id="IPR015422">
    <property type="entry name" value="PyrdxlP-dep_Trfase_small"/>
</dbReference>
<dbReference type="EC" id="2.6.1.52" evidence="4"/>
<evidence type="ECO:0000256" key="3">
    <source>
        <dbReference type="ARBA" id="ARBA00006904"/>
    </source>
</evidence>
<dbReference type="GO" id="GO:0009113">
    <property type="term" value="P:purine nucleobase biosynthetic process"/>
    <property type="evidence" value="ECO:0007669"/>
    <property type="project" value="EnsemblFungi"/>
</dbReference>
<dbReference type="UniPathway" id="UPA00135">
    <property type="reaction ID" value="UER00197"/>
</dbReference>
<keyword evidence="6" id="KW-0028">Amino-acid biosynthesis</keyword>
<comment type="pathway">
    <text evidence="2">Amino-acid biosynthesis; L-serine biosynthesis; L-serine from 3-phospho-D-glycerate: step 2/3.</text>
</comment>
<evidence type="ECO:0000256" key="9">
    <source>
        <dbReference type="ARBA" id="ARBA00023299"/>
    </source>
</evidence>
<protein>
    <recommendedName>
        <fullName evidence="4">phosphoserine transaminase</fullName>
        <ecNumber evidence="4">2.6.1.52</ecNumber>
    </recommendedName>
</protein>
<dbReference type="InterPro" id="IPR022278">
    <property type="entry name" value="Pser_aminoTfrase"/>
</dbReference>
<comment type="cofactor">
    <cofactor evidence="1 12">
        <name>pyridoxal 5'-phosphate</name>
        <dbReference type="ChEBI" id="CHEBI:597326"/>
    </cofactor>
</comment>
<reference evidence="14 16" key="1">
    <citation type="journal article" date="2016" name="PLoS ONE">
        <title>Sequence Assembly of Yarrowia lipolytica Strain W29/CLIB89 Shows Transposable Element Diversity.</title>
        <authorList>
            <person name="Magnan C."/>
            <person name="Yu J."/>
            <person name="Chang I."/>
            <person name="Jahn E."/>
            <person name="Kanomata Y."/>
            <person name="Wu J."/>
            <person name="Zeller M."/>
            <person name="Oakes M."/>
            <person name="Baldi P."/>
            <person name="Sandmeyer S."/>
        </authorList>
    </citation>
    <scope>NUCLEOTIDE SEQUENCE [LARGE SCALE GENOMIC DNA]</scope>
    <source>
        <strain evidence="14">CLIB89</strain>
        <strain evidence="16">CLIB89(W29)</strain>
    </source>
</reference>
<dbReference type="HAMAP" id="MF_00160">
    <property type="entry name" value="SerC_aminotrans_5"/>
    <property type="match status" value="1"/>
</dbReference>
<organism evidence="14 16">
    <name type="scientific">Yarrowia lipolytica</name>
    <name type="common">Candida lipolytica</name>
    <dbReference type="NCBI Taxonomy" id="4952"/>
    <lineage>
        <taxon>Eukaryota</taxon>
        <taxon>Fungi</taxon>
        <taxon>Dikarya</taxon>
        <taxon>Ascomycota</taxon>
        <taxon>Saccharomycotina</taxon>
        <taxon>Dipodascomycetes</taxon>
        <taxon>Dipodascales</taxon>
        <taxon>Dipodascales incertae sedis</taxon>
        <taxon>Yarrowia</taxon>
    </lineage>
</organism>
<dbReference type="InterPro" id="IPR020578">
    <property type="entry name" value="Aminotrans_V_PyrdxlP_BS"/>
</dbReference>
<dbReference type="EMBL" id="KZ859032">
    <property type="protein sequence ID" value="RDW24484.1"/>
    <property type="molecule type" value="Genomic_DNA"/>
</dbReference>
<dbReference type="PANTHER" id="PTHR43247">
    <property type="entry name" value="PHOSPHOSERINE AMINOTRANSFERASE"/>
    <property type="match status" value="1"/>
</dbReference>
<dbReference type="PANTHER" id="PTHR43247:SF1">
    <property type="entry name" value="PHOSPHOSERINE AMINOTRANSFERASE"/>
    <property type="match status" value="1"/>
</dbReference>
<proteinExistence type="inferred from homology"/>
<dbReference type="EMBL" id="CP017558">
    <property type="protein sequence ID" value="AOW06759.1"/>
    <property type="molecule type" value="Genomic_DNA"/>
</dbReference>
<evidence type="ECO:0000313" key="16">
    <source>
        <dbReference type="Proteomes" id="UP000182444"/>
    </source>
</evidence>
<dbReference type="InterPro" id="IPR015421">
    <property type="entry name" value="PyrdxlP-dep_Trfase_major"/>
</dbReference>
<evidence type="ECO:0000256" key="6">
    <source>
        <dbReference type="ARBA" id="ARBA00022605"/>
    </source>
</evidence>
<dbReference type="Gene3D" id="3.40.640.10">
    <property type="entry name" value="Type I PLP-dependent aspartate aminotransferase-like (Major domain)"/>
    <property type="match status" value="1"/>
</dbReference>
<sequence>MTRPHPNYYGAGPALLPSEVIEDAAAGMVNYQGLGIGLGEISHRSGQATEIINGAKNNLKQLLDVPDTHEVFFAQGGGSGGFAAIVYNLLGAYAKETGKKGKVDYFITGDWSKKATDEAIKLGADVNVVSDSRKFTDNGKFGVIAPQDTWTFSDPKDTAYVYYCDNETVAGVEFPETPKIPEGVELVADMSSNILSKVLDVSKFGLIFGGAQKNIGIAGVSFYIIKKSLLPKADVATLRKLDIAVTPSFMDFEIIVKNNSAYNTVSIPAVYVVEKVSEQLIKKGGLKVQQKEAEEKAASLYAALDAHKKLYNLPVAVADRSKMNIVFTIHGEGLEDKFLKEAAAKGLTGLKGHRSVGGIRISNYNAVTVQSAELLKDFINEFAKQNE</sequence>
<dbReference type="InterPro" id="IPR015424">
    <property type="entry name" value="PyrdxlP-dep_Trfase"/>
</dbReference>
<dbReference type="AlphaFoldDB" id="A0A1D8NM98"/>
<comment type="similarity">
    <text evidence="3">Belongs to the class-V pyridoxal-phosphate-dependent aminotransferase family. SerC subfamily.</text>
</comment>
<dbReference type="Proteomes" id="UP000182444">
    <property type="component" value="Chromosome 1F"/>
</dbReference>
<evidence type="ECO:0000256" key="8">
    <source>
        <dbReference type="ARBA" id="ARBA00022898"/>
    </source>
</evidence>
<evidence type="ECO:0000256" key="11">
    <source>
        <dbReference type="ARBA" id="ARBA00049007"/>
    </source>
</evidence>
<dbReference type="GO" id="GO:0006564">
    <property type="term" value="P:L-serine biosynthetic process"/>
    <property type="evidence" value="ECO:0007669"/>
    <property type="project" value="UniProtKB-KW"/>
</dbReference>
<dbReference type="KEGG" id="yli:2908388"/>
<dbReference type="Gene3D" id="3.90.1150.10">
    <property type="entry name" value="Aspartate Aminotransferase, domain 1"/>
    <property type="match status" value="1"/>
</dbReference>
<dbReference type="VEuPathDB" id="FungiDB:YALI0_F06468g"/>
<keyword evidence="5" id="KW-0032">Aminotransferase</keyword>
<dbReference type="InterPro" id="IPR000192">
    <property type="entry name" value="Aminotrans_V_dom"/>
</dbReference>
<dbReference type="FunFam" id="3.40.640.10:FF:000082">
    <property type="entry name" value="Phosphoserine aminotransferase"/>
    <property type="match status" value="1"/>
</dbReference>
<dbReference type="OMA" id="AFVYFCD"/>
<gene>
    <name evidence="15" type="ORF">B0I71DRAFT_134193</name>
    <name evidence="14" type="ORF">YALI1_F09598g</name>
</gene>
<evidence type="ECO:0000313" key="17">
    <source>
        <dbReference type="Proteomes" id="UP000256601"/>
    </source>
</evidence>
<evidence type="ECO:0000256" key="4">
    <source>
        <dbReference type="ARBA" id="ARBA00013030"/>
    </source>
</evidence>
<dbReference type="GO" id="GO:0005737">
    <property type="term" value="C:cytoplasm"/>
    <property type="evidence" value="ECO:0007669"/>
    <property type="project" value="TreeGrafter"/>
</dbReference>
<keyword evidence="9" id="KW-0718">Serine biosynthesis</keyword>
<evidence type="ECO:0000256" key="10">
    <source>
        <dbReference type="ARBA" id="ARBA00047630"/>
    </source>
</evidence>
<evidence type="ECO:0000259" key="13">
    <source>
        <dbReference type="Pfam" id="PF00266"/>
    </source>
</evidence>
<dbReference type="Pfam" id="PF00266">
    <property type="entry name" value="Aminotran_5"/>
    <property type="match status" value="1"/>
</dbReference>
<comment type="catalytic activity">
    <reaction evidence="10">
        <text>4-(phosphooxy)-L-threonine + 2-oxoglutarate = (R)-3-hydroxy-2-oxo-4-phosphooxybutanoate + L-glutamate</text>
        <dbReference type="Rhea" id="RHEA:16573"/>
        <dbReference type="ChEBI" id="CHEBI:16810"/>
        <dbReference type="ChEBI" id="CHEBI:29985"/>
        <dbReference type="ChEBI" id="CHEBI:58452"/>
        <dbReference type="ChEBI" id="CHEBI:58538"/>
        <dbReference type="EC" id="2.6.1.52"/>
    </reaction>
</comment>
<dbReference type="GeneID" id="2908388"/>
<keyword evidence="7 15" id="KW-0808">Transferase</keyword>